<protein>
    <submittedName>
        <fullName evidence="1">Uncharacterized protein</fullName>
    </submittedName>
</protein>
<sequence length="77" mass="8725">MLLLIALGVSLADMVFTMVHFLPINIYMAGSDLDAVLTKQRANSWFTANYFRIALDFIGLYVSSRALHKEYTLLPNQ</sequence>
<reference evidence="1 2" key="1">
    <citation type="submission" date="2020-10" db="EMBL/GenBank/DDBJ databases">
        <title>Connecting structure to function with the recovery of over 1000 high-quality activated sludge metagenome-assembled genomes encoding full-length rRNA genes using long-read sequencing.</title>
        <authorList>
            <person name="Singleton C.M."/>
            <person name="Petriglieri F."/>
            <person name="Kristensen J.M."/>
            <person name="Kirkegaard R.H."/>
            <person name="Michaelsen T.Y."/>
            <person name="Andersen M.H."/>
            <person name="Karst S.M."/>
            <person name="Dueholm M.S."/>
            <person name="Nielsen P.H."/>
            <person name="Albertsen M."/>
        </authorList>
    </citation>
    <scope>NUCLEOTIDE SEQUENCE [LARGE SCALE GENOMIC DNA]</scope>
    <source>
        <strain evidence="1">Ribe_18-Q3-R11-54_MAXAC.273</strain>
    </source>
</reference>
<accession>A0A9D7SW76</accession>
<dbReference type="EMBL" id="JADKGY010000019">
    <property type="protein sequence ID" value="MBK9983386.1"/>
    <property type="molecule type" value="Genomic_DNA"/>
</dbReference>
<dbReference type="AlphaFoldDB" id="A0A9D7SW76"/>
<evidence type="ECO:0000313" key="2">
    <source>
        <dbReference type="Proteomes" id="UP000808337"/>
    </source>
</evidence>
<dbReference type="Proteomes" id="UP000808337">
    <property type="component" value="Unassembled WGS sequence"/>
</dbReference>
<comment type="caution">
    <text evidence="1">The sequence shown here is derived from an EMBL/GenBank/DDBJ whole genome shotgun (WGS) entry which is preliminary data.</text>
</comment>
<organism evidence="1 2">
    <name type="scientific">Candidatus Opimibacter skivensis</name>
    <dbReference type="NCBI Taxonomy" id="2982028"/>
    <lineage>
        <taxon>Bacteria</taxon>
        <taxon>Pseudomonadati</taxon>
        <taxon>Bacteroidota</taxon>
        <taxon>Saprospiria</taxon>
        <taxon>Saprospirales</taxon>
        <taxon>Saprospiraceae</taxon>
        <taxon>Candidatus Opimibacter</taxon>
    </lineage>
</organism>
<gene>
    <name evidence="1" type="ORF">IPP15_13520</name>
</gene>
<evidence type="ECO:0000313" key="1">
    <source>
        <dbReference type="EMBL" id="MBK9983386.1"/>
    </source>
</evidence>
<proteinExistence type="predicted"/>
<name>A0A9D7SW76_9BACT</name>